<protein>
    <submittedName>
        <fullName evidence="1">Spore coat associated protein JA (CotJA)</fullName>
    </submittedName>
</protein>
<organism evidence="1 2">
    <name type="scientific">Aneurinibacillus soli</name>
    <dbReference type="NCBI Taxonomy" id="1500254"/>
    <lineage>
        <taxon>Bacteria</taxon>
        <taxon>Bacillati</taxon>
        <taxon>Bacillota</taxon>
        <taxon>Bacilli</taxon>
        <taxon>Bacillales</taxon>
        <taxon>Paenibacillaceae</taxon>
        <taxon>Aneurinibacillus group</taxon>
        <taxon>Aneurinibacillus</taxon>
    </lineage>
</organism>
<name>A0A0U5B039_9BACL</name>
<dbReference type="AlphaFoldDB" id="A0A0U5B039"/>
<gene>
    <name evidence="1" type="ORF">CB4_03532</name>
</gene>
<dbReference type="OrthoDB" id="2376696at2"/>
<dbReference type="KEGG" id="asoc:CB4_03532"/>
<reference evidence="1 2" key="1">
    <citation type="submission" date="2015-12" db="EMBL/GenBank/DDBJ databases">
        <title>Genome sequence of Aneurinibacillus soli.</title>
        <authorList>
            <person name="Lee J.S."/>
            <person name="Lee K.C."/>
            <person name="Kim K.K."/>
            <person name="Lee B.W."/>
        </authorList>
    </citation>
    <scope>NUCLEOTIDE SEQUENCE [LARGE SCALE GENOMIC DNA]</scope>
    <source>
        <strain evidence="1 2">CB4</strain>
    </source>
</reference>
<dbReference type="InterPro" id="IPR020256">
    <property type="entry name" value="Spore_coat_CotJA"/>
</dbReference>
<dbReference type="Proteomes" id="UP000217696">
    <property type="component" value="Chromosome"/>
</dbReference>
<sequence length="76" mass="8847">MHTFRKTYTVYTSPHNPCPPMKVRTYETPPQLYMTFQPPGLPQFPPAEAFRHGTLWPSLFAPYESPYKSGKREEAD</sequence>
<evidence type="ECO:0000313" key="2">
    <source>
        <dbReference type="Proteomes" id="UP000217696"/>
    </source>
</evidence>
<dbReference type="EMBL" id="AP017312">
    <property type="protein sequence ID" value="BAU29345.1"/>
    <property type="molecule type" value="Genomic_DNA"/>
</dbReference>
<dbReference type="Pfam" id="PF11007">
    <property type="entry name" value="CotJA"/>
    <property type="match status" value="1"/>
</dbReference>
<keyword evidence="2" id="KW-1185">Reference proteome</keyword>
<accession>A0A0U5B039</accession>
<evidence type="ECO:0000313" key="1">
    <source>
        <dbReference type="EMBL" id="BAU29345.1"/>
    </source>
</evidence>
<proteinExistence type="predicted"/>